<evidence type="ECO:0000313" key="2">
    <source>
        <dbReference type="Proteomes" id="UP000664495"/>
    </source>
</evidence>
<accession>A0ABS3HCL8</accession>
<comment type="caution">
    <text evidence="1">The sequence shown here is derived from an EMBL/GenBank/DDBJ whole genome shotgun (WGS) entry which is preliminary data.</text>
</comment>
<dbReference type="EMBL" id="JAFLVR010000001">
    <property type="protein sequence ID" value="MBO0450782.1"/>
    <property type="molecule type" value="Genomic_DNA"/>
</dbReference>
<name>A0ABS3HCL8_9ENTE</name>
<keyword evidence="2" id="KW-1185">Reference proteome</keyword>
<organism evidence="1 2">
    <name type="scientific">Candidatus Enterococcus murrayae</name>
    <dbReference type="NCBI Taxonomy" id="2815321"/>
    <lineage>
        <taxon>Bacteria</taxon>
        <taxon>Bacillati</taxon>
        <taxon>Bacillota</taxon>
        <taxon>Bacilli</taxon>
        <taxon>Lactobacillales</taxon>
        <taxon>Enterococcaceae</taxon>
        <taxon>Enterococcus</taxon>
    </lineage>
</organism>
<reference evidence="1 2" key="1">
    <citation type="submission" date="2021-03" db="EMBL/GenBank/DDBJ databases">
        <title>Enterococcal diversity collection.</title>
        <authorList>
            <person name="Gilmore M.S."/>
            <person name="Schwartzman J."/>
            <person name="Van Tyne D."/>
            <person name="Martin M."/>
            <person name="Earl A.M."/>
            <person name="Manson A.L."/>
            <person name="Straub T."/>
            <person name="Salamzade R."/>
            <person name="Saavedra J."/>
            <person name="Lebreton F."/>
            <person name="Prichula J."/>
            <person name="Schaufler K."/>
            <person name="Gaca A."/>
            <person name="Sgardioli B."/>
            <person name="Wagenaar J."/>
            <person name="Strong T."/>
        </authorList>
    </citation>
    <scope>NUCLEOTIDE SEQUENCE [LARGE SCALE GENOMIC DNA]</scope>
    <source>
        <strain evidence="1 2">MJM16</strain>
    </source>
</reference>
<dbReference type="Proteomes" id="UP000664495">
    <property type="component" value="Unassembled WGS sequence"/>
</dbReference>
<evidence type="ECO:0000313" key="1">
    <source>
        <dbReference type="EMBL" id="MBO0450782.1"/>
    </source>
</evidence>
<gene>
    <name evidence="1" type="ORF">JZO85_00780</name>
</gene>
<dbReference type="RefSeq" id="WP_207106594.1">
    <property type="nucleotide sequence ID" value="NZ_JAFLVR010000001.1"/>
</dbReference>
<sequence>MKTLKASVRFINDLERQRRTEKVYHYLTMIPDLNEGDLVVVETQYGYAVAEFIAYKDVIRKAAKSFIIQKVDTSHIDNQKEQQRKIESLKAKIDEKAKEALQRKKLNELAQDDIELKMLLDTLDSLEGNV</sequence>
<protein>
    <submittedName>
        <fullName evidence="1">Uncharacterized protein</fullName>
    </submittedName>
</protein>
<proteinExistence type="predicted"/>